<feature type="transmembrane region" description="Helical" evidence="12">
    <location>
        <begin position="75"/>
        <end position="96"/>
    </location>
</feature>
<keyword evidence="9 12" id="KW-0472">Membrane</keyword>
<keyword evidence="4" id="KW-0050">Antiport</keyword>
<feature type="compositionally biased region" description="Polar residues" evidence="11">
    <location>
        <begin position="737"/>
        <end position="755"/>
    </location>
</feature>
<feature type="compositionally biased region" description="Basic and acidic residues" evidence="11">
    <location>
        <begin position="486"/>
        <end position="511"/>
    </location>
</feature>
<evidence type="ECO:0000256" key="11">
    <source>
        <dbReference type="SAM" id="MobiDB-lite"/>
    </source>
</evidence>
<feature type="transmembrane region" description="Helical" evidence="12">
    <location>
        <begin position="137"/>
        <end position="159"/>
    </location>
</feature>
<keyword evidence="8" id="KW-0406">Ion transport</keyword>
<evidence type="ECO:0000256" key="10">
    <source>
        <dbReference type="ARBA" id="ARBA00023201"/>
    </source>
</evidence>
<feature type="transmembrane region" description="Helical" evidence="12">
    <location>
        <begin position="332"/>
        <end position="355"/>
    </location>
</feature>
<evidence type="ECO:0000313" key="14">
    <source>
        <dbReference type="EMBL" id="KAJ3478220.1"/>
    </source>
</evidence>
<comment type="similarity">
    <text evidence="2">Belongs to the fungal Na(+)/H(+) exchanger family.</text>
</comment>
<evidence type="ECO:0000313" key="15">
    <source>
        <dbReference type="Proteomes" id="UP001212997"/>
    </source>
</evidence>
<feature type="transmembrane region" description="Helical" evidence="12">
    <location>
        <begin position="301"/>
        <end position="320"/>
    </location>
</feature>
<reference evidence="14" key="1">
    <citation type="submission" date="2022-07" db="EMBL/GenBank/DDBJ databases">
        <title>Genome Sequence of Physisporinus lineatus.</title>
        <authorList>
            <person name="Buettner E."/>
        </authorList>
    </citation>
    <scope>NUCLEOTIDE SEQUENCE</scope>
    <source>
        <strain evidence="14">VT162</strain>
    </source>
</reference>
<feature type="transmembrane region" description="Helical" evidence="12">
    <location>
        <begin position="12"/>
        <end position="32"/>
    </location>
</feature>
<dbReference type="GO" id="GO:0120029">
    <property type="term" value="P:proton export across plasma membrane"/>
    <property type="evidence" value="ECO:0007669"/>
    <property type="project" value="InterPro"/>
</dbReference>
<keyword evidence="15" id="KW-1185">Reference proteome</keyword>
<feature type="compositionally biased region" description="Polar residues" evidence="11">
    <location>
        <begin position="526"/>
        <end position="537"/>
    </location>
</feature>
<organism evidence="14 15">
    <name type="scientific">Meripilus lineatus</name>
    <dbReference type="NCBI Taxonomy" id="2056292"/>
    <lineage>
        <taxon>Eukaryota</taxon>
        <taxon>Fungi</taxon>
        <taxon>Dikarya</taxon>
        <taxon>Basidiomycota</taxon>
        <taxon>Agaricomycotina</taxon>
        <taxon>Agaricomycetes</taxon>
        <taxon>Polyporales</taxon>
        <taxon>Meripilaceae</taxon>
        <taxon>Meripilus</taxon>
    </lineage>
</organism>
<evidence type="ECO:0000259" key="13">
    <source>
        <dbReference type="Pfam" id="PF00999"/>
    </source>
</evidence>
<feature type="transmembrane region" description="Helical" evidence="12">
    <location>
        <begin position="408"/>
        <end position="433"/>
    </location>
</feature>
<evidence type="ECO:0000256" key="2">
    <source>
        <dbReference type="ARBA" id="ARBA00005248"/>
    </source>
</evidence>
<dbReference type="Proteomes" id="UP001212997">
    <property type="component" value="Unassembled WGS sequence"/>
</dbReference>
<protein>
    <recommendedName>
        <fullName evidence="13">Cation/H+ exchanger transmembrane domain-containing protein</fullName>
    </recommendedName>
</protein>
<proteinExistence type="inferred from homology"/>
<feature type="transmembrane region" description="Helical" evidence="12">
    <location>
        <begin position="367"/>
        <end position="388"/>
    </location>
</feature>
<evidence type="ECO:0000256" key="5">
    <source>
        <dbReference type="ARBA" id="ARBA00022692"/>
    </source>
</evidence>
<evidence type="ECO:0000256" key="3">
    <source>
        <dbReference type="ARBA" id="ARBA00022448"/>
    </source>
</evidence>
<keyword evidence="7" id="KW-0915">Sodium</keyword>
<evidence type="ECO:0000256" key="7">
    <source>
        <dbReference type="ARBA" id="ARBA00023053"/>
    </source>
</evidence>
<feature type="region of interest" description="Disordered" evidence="11">
    <location>
        <begin position="486"/>
        <end position="542"/>
    </location>
</feature>
<feature type="region of interest" description="Disordered" evidence="11">
    <location>
        <begin position="651"/>
        <end position="909"/>
    </location>
</feature>
<dbReference type="EMBL" id="JANAWD010000529">
    <property type="protein sequence ID" value="KAJ3478220.1"/>
    <property type="molecule type" value="Genomic_DNA"/>
</dbReference>
<comment type="subcellular location">
    <subcellularLocation>
        <location evidence="1">Membrane</location>
        <topology evidence="1">Multi-pass membrane protein</topology>
    </subcellularLocation>
</comment>
<dbReference type="InterPro" id="IPR006153">
    <property type="entry name" value="Cation/H_exchanger_TM"/>
</dbReference>
<feature type="compositionally biased region" description="Basic residues" evidence="11">
    <location>
        <begin position="689"/>
        <end position="700"/>
    </location>
</feature>
<dbReference type="GO" id="GO:0015385">
    <property type="term" value="F:sodium:proton antiporter activity"/>
    <property type="evidence" value="ECO:0007669"/>
    <property type="project" value="InterPro"/>
</dbReference>
<evidence type="ECO:0000256" key="4">
    <source>
        <dbReference type="ARBA" id="ARBA00022449"/>
    </source>
</evidence>
<dbReference type="AlphaFoldDB" id="A0AAD5YAK1"/>
<evidence type="ECO:0000256" key="12">
    <source>
        <dbReference type="SAM" id="Phobius"/>
    </source>
</evidence>
<feature type="domain" description="Cation/H+ exchanger transmembrane" evidence="13">
    <location>
        <begin position="31"/>
        <end position="431"/>
    </location>
</feature>
<gene>
    <name evidence="14" type="ORF">NLI96_g9918</name>
</gene>
<dbReference type="PANTHER" id="PTHR31382:SF4">
    <property type="entry name" value="NA(+)_H(+) ANTIPORTER"/>
    <property type="match status" value="1"/>
</dbReference>
<dbReference type="GO" id="GO:0036376">
    <property type="term" value="P:sodium ion export across plasma membrane"/>
    <property type="evidence" value="ECO:0007669"/>
    <property type="project" value="InterPro"/>
</dbReference>
<keyword evidence="6 12" id="KW-1133">Transmembrane helix</keyword>
<dbReference type="PANTHER" id="PTHR31382">
    <property type="entry name" value="NA(+)/H(+) ANTIPORTER"/>
    <property type="match status" value="1"/>
</dbReference>
<keyword evidence="3" id="KW-0813">Transport</keyword>
<feature type="transmembrane region" description="Helical" evidence="12">
    <location>
        <begin position="108"/>
        <end position="131"/>
    </location>
</feature>
<keyword evidence="10" id="KW-0739">Sodium transport</keyword>
<dbReference type="GO" id="GO:0042391">
    <property type="term" value="P:regulation of membrane potential"/>
    <property type="evidence" value="ECO:0007669"/>
    <property type="project" value="InterPro"/>
</dbReference>
<accession>A0AAD5YAK1</accession>
<evidence type="ECO:0000256" key="8">
    <source>
        <dbReference type="ARBA" id="ARBA00023065"/>
    </source>
</evidence>
<evidence type="ECO:0000256" key="9">
    <source>
        <dbReference type="ARBA" id="ARBA00023136"/>
    </source>
</evidence>
<evidence type="ECO:0000256" key="6">
    <source>
        <dbReference type="ARBA" id="ARBA00022989"/>
    </source>
</evidence>
<name>A0AAD5YAK1_9APHY</name>
<feature type="compositionally biased region" description="Basic and acidic residues" evidence="11">
    <location>
        <begin position="878"/>
        <end position="890"/>
    </location>
</feature>
<dbReference type="Pfam" id="PF00999">
    <property type="entry name" value="Na_H_Exchanger"/>
    <property type="match status" value="1"/>
</dbReference>
<comment type="caution">
    <text evidence="14">The sequence shown here is derived from an EMBL/GenBank/DDBJ whole genome shotgun (WGS) entry which is preliminary data.</text>
</comment>
<dbReference type="InterPro" id="IPR004712">
    <property type="entry name" value="Na+/H+_antiporter_fungi"/>
</dbReference>
<feature type="transmembrane region" description="Helical" evidence="12">
    <location>
        <begin position="37"/>
        <end position="55"/>
    </location>
</feature>
<feature type="transmembrane region" description="Helical" evidence="12">
    <location>
        <begin position="180"/>
        <end position="198"/>
    </location>
</feature>
<feature type="compositionally biased region" description="Low complexity" evidence="11">
    <location>
        <begin position="774"/>
        <end position="783"/>
    </location>
</feature>
<feature type="transmembrane region" description="Helical" evidence="12">
    <location>
        <begin position="210"/>
        <end position="230"/>
    </location>
</feature>
<sequence length="909" mass="98994">MKFDPFEVSTPHIIYAALGGFVCFFGMFSLFIREKLYIGEACWAFLFGVVIGPYGANIFDPRSWGGHDNPETTNIITLEVTRVVLAIGVFAIGVELPKAYMARHWKSLLFLLGPVMTWGWFVSAGLIYALIPQLNFLSSLAIAACLTPTDPILAAAVVGGKYADKHVPAHIRHLLAAESGCNDGAAYPFLFIALYLILDNSTSKAVSDWFLLLWLYQVLLGIVMGAVIGLGFRHLMKFCERKDLIDRQSYVAQYVSLAMFTTGSVVLLGSDDLLASFCCGTAFAWDGFFNEQTEASMFSSVIDLLFNIAAFVYVGAWMPFDSFADASISLSIWRLVVIAILVLLLKRLPVIVALFKWIPDIKTWREAIFSGHFGPMGIGAVFISTLAAERLPHPHSPPESQDELLAATIQPVVAFMVLASIAIHGLSIPFFSLSKRVHSVSRTWSRHDTWTRHDTLGRRHAVPEWASGIPVVTRGAADIVINRDHDHDVEKGISPVDDEKTMYGGVSRRESTTVQDSSTDAEKDSGSNTSQAQTPDTRTVDIREEVPPDGIETLQEWREGDHRIIEKRGGPGEEVHFIGSPVHIMIVLIICSVVQVEVEVQKNAYGPKDTDVSIVHVAEHAAHDAIDEIRHKLSQGEAKIGEVLNHLGASVVGSPQQEPQNQDEEEEGWMSDRSATEGTNAEGQSSPSRRGKSPKSHRTPKLNITTGRRRHSFRRGVLSPRHFSASPQTTDDTTETGIHTSSRPPSPNSEPLSSQADDETRGRTMTHGHQPLESSSGSSSLKSPGIASRRSLRNSRLESLRSLPGSRDLSPARSVRWADGHSPSASRPGSAHGTVTPRAIRSPNSSIPGTPVIGSEDEGDGGPSVVPRGGEVATTASETKDGQGVAEKDSPQSMVRFELPPPVQHGGRS</sequence>
<dbReference type="GO" id="GO:0005886">
    <property type="term" value="C:plasma membrane"/>
    <property type="evidence" value="ECO:0007669"/>
    <property type="project" value="InterPro"/>
</dbReference>
<dbReference type="FunFam" id="1.20.1530.20:FF:000015">
    <property type="entry name" value="Na(+)/H(+) antiporter 2"/>
    <property type="match status" value="1"/>
</dbReference>
<dbReference type="GO" id="GO:0030007">
    <property type="term" value="P:intracellular potassium ion homeostasis"/>
    <property type="evidence" value="ECO:0007669"/>
    <property type="project" value="TreeGrafter"/>
</dbReference>
<evidence type="ECO:0000256" key="1">
    <source>
        <dbReference type="ARBA" id="ARBA00004141"/>
    </source>
</evidence>
<keyword evidence="5 12" id="KW-0812">Transmembrane</keyword>